<dbReference type="PANTHER" id="PTHR30329">
    <property type="entry name" value="STATOR ELEMENT OF FLAGELLAR MOTOR COMPLEX"/>
    <property type="match status" value="1"/>
</dbReference>
<dbReference type="EMBL" id="BAAARV010000053">
    <property type="protein sequence ID" value="GAA2362154.1"/>
    <property type="molecule type" value="Genomic_DNA"/>
</dbReference>
<keyword evidence="3" id="KW-0998">Cell outer membrane</keyword>
<dbReference type="SUPFAM" id="SSF103088">
    <property type="entry name" value="OmpA-like"/>
    <property type="match status" value="1"/>
</dbReference>
<dbReference type="InterPro" id="IPR006664">
    <property type="entry name" value="OMP_bac"/>
</dbReference>
<dbReference type="RefSeq" id="WP_344615721.1">
    <property type="nucleotide sequence ID" value="NZ_BAAARV010000053.1"/>
</dbReference>
<dbReference type="InterPro" id="IPR006665">
    <property type="entry name" value="OmpA-like"/>
</dbReference>
<dbReference type="PANTHER" id="PTHR30329:SF21">
    <property type="entry name" value="LIPOPROTEIN YIAD-RELATED"/>
    <property type="match status" value="1"/>
</dbReference>
<gene>
    <name evidence="8" type="ORF">GCM10010170_058120</name>
</gene>
<evidence type="ECO:0000256" key="3">
    <source>
        <dbReference type="ARBA" id="ARBA00023237"/>
    </source>
</evidence>
<protein>
    <recommendedName>
        <fullName evidence="7">OmpA-like domain-containing protein</fullName>
    </recommendedName>
</protein>
<name>A0ABN3GVK9_9ACTN</name>
<dbReference type="PRINTS" id="PR01021">
    <property type="entry name" value="OMPADOMAIN"/>
</dbReference>
<feature type="signal peptide" evidence="6">
    <location>
        <begin position="1"/>
        <end position="21"/>
    </location>
</feature>
<dbReference type="Gene3D" id="3.40.50.410">
    <property type="entry name" value="von Willebrand factor, type A domain"/>
    <property type="match status" value="1"/>
</dbReference>
<dbReference type="InterPro" id="IPR036465">
    <property type="entry name" value="vWFA_dom_sf"/>
</dbReference>
<feature type="chain" id="PRO_5047316817" description="OmpA-like domain-containing protein" evidence="6">
    <location>
        <begin position="22"/>
        <end position="403"/>
    </location>
</feature>
<keyword evidence="9" id="KW-1185">Reference proteome</keyword>
<evidence type="ECO:0000256" key="2">
    <source>
        <dbReference type="ARBA" id="ARBA00023136"/>
    </source>
</evidence>
<dbReference type="CDD" id="cd07185">
    <property type="entry name" value="OmpA_C-like"/>
    <property type="match status" value="1"/>
</dbReference>
<organism evidence="8 9">
    <name type="scientific">Dactylosporangium salmoneum</name>
    <dbReference type="NCBI Taxonomy" id="53361"/>
    <lineage>
        <taxon>Bacteria</taxon>
        <taxon>Bacillati</taxon>
        <taxon>Actinomycetota</taxon>
        <taxon>Actinomycetes</taxon>
        <taxon>Micromonosporales</taxon>
        <taxon>Micromonosporaceae</taxon>
        <taxon>Dactylosporangium</taxon>
    </lineage>
</organism>
<proteinExistence type="predicted"/>
<dbReference type="InterPro" id="IPR036737">
    <property type="entry name" value="OmpA-like_sf"/>
</dbReference>
<keyword evidence="2 4" id="KW-0472">Membrane</keyword>
<dbReference type="PROSITE" id="PS51123">
    <property type="entry name" value="OMPA_2"/>
    <property type="match status" value="1"/>
</dbReference>
<evidence type="ECO:0000256" key="4">
    <source>
        <dbReference type="PROSITE-ProRule" id="PRU00473"/>
    </source>
</evidence>
<feature type="domain" description="OmpA-like" evidence="7">
    <location>
        <begin position="284"/>
        <end position="403"/>
    </location>
</feature>
<feature type="region of interest" description="Disordered" evidence="5">
    <location>
        <begin position="258"/>
        <end position="283"/>
    </location>
</feature>
<comment type="subcellular location">
    <subcellularLocation>
        <location evidence="1">Cell outer membrane</location>
    </subcellularLocation>
</comment>
<sequence>MSAGRTAAALLALLLCTAGVAACEAPRQQAKCGWMSQRQDGAGRTAVLLDTTNSTRAGGPAAQSPDYADALRPMADDAVHRRDTISIAPFSGTTADLAWTAKDRSTDWQEGVKNTVNQQSREKEAGGCIGADLATAAASPPLAKGSDIAKAISLAAGWLRDGKGAKHLVVATDGLANTGCANLVHANFANAQEIDAIARECAGGDLKPGTLDGVTVEFVGIGKPAAQQPVPTTEQVAWLSQLWQKVCTGAGGRCTVSTTSVTSAGTGDGTPPSKSVEDPSVPFDPSRSVYSISAAQFDTDQTTLRASAMDLILQISVEIRDRPNLKVEVFGYADPRGSAGHNQDLSQRRAEAVAAALQRNKVPGVTPRGLGVTQSCPFPIEVPAGAGDDEKLQCFRRVDIVAT</sequence>
<evidence type="ECO:0000313" key="9">
    <source>
        <dbReference type="Proteomes" id="UP001501444"/>
    </source>
</evidence>
<evidence type="ECO:0000256" key="6">
    <source>
        <dbReference type="SAM" id="SignalP"/>
    </source>
</evidence>
<dbReference type="PROSITE" id="PS51257">
    <property type="entry name" value="PROKAR_LIPOPROTEIN"/>
    <property type="match status" value="1"/>
</dbReference>
<reference evidence="8 9" key="1">
    <citation type="journal article" date="2019" name="Int. J. Syst. Evol. Microbiol.">
        <title>The Global Catalogue of Microorganisms (GCM) 10K type strain sequencing project: providing services to taxonomists for standard genome sequencing and annotation.</title>
        <authorList>
            <consortium name="The Broad Institute Genomics Platform"/>
            <consortium name="The Broad Institute Genome Sequencing Center for Infectious Disease"/>
            <person name="Wu L."/>
            <person name="Ma J."/>
        </authorList>
    </citation>
    <scope>NUCLEOTIDE SEQUENCE [LARGE SCALE GENOMIC DNA]</scope>
    <source>
        <strain evidence="8 9">JCM 3272</strain>
    </source>
</reference>
<dbReference type="Proteomes" id="UP001501444">
    <property type="component" value="Unassembled WGS sequence"/>
</dbReference>
<dbReference type="InterPro" id="IPR050330">
    <property type="entry name" value="Bact_OuterMem_StrucFunc"/>
</dbReference>
<dbReference type="Pfam" id="PF00691">
    <property type="entry name" value="OmpA"/>
    <property type="match status" value="1"/>
</dbReference>
<evidence type="ECO:0000256" key="1">
    <source>
        <dbReference type="ARBA" id="ARBA00004442"/>
    </source>
</evidence>
<evidence type="ECO:0000313" key="8">
    <source>
        <dbReference type="EMBL" id="GAA2362154.1"/>
    </source>
</evidence>
<accession>A0ABN3GVK9</accession>
<evidence type="ECO:0000256" key="5">
    <source>
        <dbReference type="SAM" id="MobiDB-lite"/>
    </source>
</evidence>
<evidence type="ECO:0000259" key="7">
    <source>
        <dbReference type="PROSITE" id="PS51123"/>
    </source>
</evidence>
<keyword evidence="6" id="KW-0732">Signal</keyword>
<dbReference type="Gene3D" id="3.30.1330.60">
    <property type="entry name" value="OmpA-like domain"/>
    <property type="match status" value="1"/>
</dbReference>
<comment type="caution">
    <text evidence="8">The sequence shown here is derived from an EMBL/GenBank/DDBJ whole genome shotgun (WGS) entry which is preliminary data.</text>
</comment>